<dbReference type="PROSITE" id="PS50005">
    <property type="entry name" value="TPR"/>
    <property type="match status" value="1"/>
</dbReference>
<protein>
    <submittedName>
        <fullName evidence="4">TPR repeat:Sel1-like repeat:Sel1-like repeat</fullName>
    </submittedName>
</protein>
<keyword evidence="2 3" id="KW-0802">TPR repeat</keyword>
<dbReference type="Proteomes" id="UP000003477">
    <property type="component" value="Unassembled WGS sequence"/>
</dbReference>
<reference evidence="4 5" key="1">
    <citation type="journal article" date="2011" name="Front. Microbiol.">
        <title>Two Strains of Crocosphaera watsonii with Highly Conserved Genomes are Distinguished by Strain-Specific Features.</title>
        <authorList>
            <person name="Bench S.R."/>
            <person name="Ilikchyan I.N."/>
            <person name="Tripp H.J."/>
            <person name="Zehr J.P."/>
        </authorList>
    </citation>
    <scope>NUCLEOTIDE SEQUENCE [LARGE SCALE GENOMIC DNA]</scope>
    <source>
        <strain evidence="4 5">WH 0003</strain>
    </source>
</reference>
<feature type="repeat" description="TPR" evidence="3">
    <location>
        <begin position="60"/>
        <end position="93"/>
    </location>
</feature>
<accession>G5IY82</accession>
<sequence length="101" mass="11469">MLRTLFPIVLTVSLVATPYVGMTQSIEQLFQQGNQAQNEGRYREAESIWRQIISIDSNNAIAYFYIGLALRKQGKLEEAIAAYKKAIELDPNYSFAYNNMG</sequence>
<dbReference type="RefSeq" id="WP_007308901.1">
    <property type="nucleotide sequence ID" value="NZ_AESD01000034.1"/>
</dbReference>
<gene>
    <name evidence="4" type="ORF">CWATWH0003_0237</name>
</gene>
<dbReference type="Pfam" id="PF13414">
    <property type="entry name" value="TPR_11"/>
    <property type="match status" value="1"/>
</dbReference>
<dbReference type="SMART" id="SM00028">
    <property type="entry name" value="TPR"/>
    <property type="match status" value="2"/>
</dbReference>
<dbReference type="PANTHER" id="PTHR44943">
    <property type="entry name" value="CELLULOSE SYNTHASE OPERON PROTEIN C"/>
    <property type="match status" value="1"/>
</dbReference>
<evidence type="ECO:0000313" key="4">
    <source>
        <dbReference type="EMBL" id="EHJ15106.1"/>
    </source>
</evidence>
<evidence type="ECO:0000256" key="1">
    <source>
        <dbReference type="ARBA" id="ARBA00022737"/>
    </source>
</evidence>
<organism evidence="4 5">
    <name type="scientific">Crocosphaera watsonii WH 0003</name>
    <dbReference type="NCBI Taxonomy" id="423471"/>
    <lineage>
        <taxon>Bacteria</taxon>
        <taxon>Bacillati</taxon>
        <taxon>Cyanobacteriota</taxon>
        <taxon>Cyanophyceae</taxon>
        <taxon>Oscillatoriophycideae</taxon>
        <taxon>Chroococcales</taxon>
        <taxon>Aphanothecaceae</taxon>
        <taxon>Crocosphaera</taxon>
    </lineage>
</organism>
<dbReference type="PROSITE" id="PS50293">
    <property type="entry name" value="TPR_REGION"/>
    <property type="match status" value="1"/>
</dbReference>
<dbReference type="InterPro" id="IPR051685">
    <property type="entry name" value="Ycf3/AcsC/BcsC/TPR_MFPF"/>
</dbReference>
<dbReference type="AlphaFoldDB" id="G5IY82"/>
<dbReference type="InterPro" id="IPR019734">
    <property type="entry name" value="TPR_rpt"/>
</dbReference>
<dbReference type="SUPFAM" id="SSF48452">
    <property type="entry name" value="TPR-like"/>
    <property type="match status" value="1"/>
</dbReference>
<evidence type="ECO:0000256" key="2">
    <source>
        <dbReference type="ARBA" id="ARBA00022803"/>
    </source>
</evidence>
<evidence type="ECO:0000256" key="3">
    <source>
        <dbReference type="PROSITE-ProRule" id="PRU00339"/>
    </source>
</evidence>
<dbReference type="EMBL" id="AESD01000034">
    <property type="protein sequence ID" value="EHJ15106.1"/>
    <property type="molecule type" value="Genomic_DNA"/>
</dbReference>
<dbReference type="Gene3D" id="1.25.40.10">
    <property type="entry name" value="Tetratricopeptide repeat domain"/>
    <property type="match status" value="1"/>
</dbReference>
<evidence type="ECO:0000313" key="5">
    <source>
        <dbReference type="Proteomes" id="UP000003477"/>
    </source>
</evidence>
<name>G5IY82_CROWT</name>
<keyword evidence="1" id="KW-0677">Repeat</keyword>
<dbReference type="GeneID" id="88769301"/>
<dbReference type="PANTHER" id="PTHR44943:SF8">
    <property type="entry name" value="TPR REPEAT-CONTAINING PROTEIN MJ0263"/>
    <property type="match status" value="1"/>
</dbReference>
<comment type="caution">
    <text evidence="4">The sequence shown here is derived from an EMBL/GenBank/DDBJ whole genome shotgun (WGS) entry which is preliminary data.</text>
</comment>
<dbReference type="InterPro" id="IPR011990">
    <property type="entry name" value="TPR-like_helical_dom_sf"/>
</dbReference>
<proteinExistence type="predicted"/>
<dbReference type="PATRIC" id="fig|423471.3.peg.220"/>